<evidence type="ECO:0000313" key="2">
    <source>
        <dbReference type="Proteomes" id="UP000184292"/>
    </source>
</evidence>
<sequence length="324" mass="33325">MRFGPVPVDEAAGAILAHSTQLPGARLRKGRVLSAEDVAALAGAGHDSVTVARPDPGEIGEDPAADRLAAALLAPGLRASRAATGRANLYARGKGVLRIDRAAVDALNRVHPMITLATVPEWYRADAGTMLATIKIISYAVPEEALDRAAAAGRGAFAFHRVARRRARLIQTVTGDRAGKSKAVHARLAALGLESLPERSVPHETGALARALAAEVEADLVLILTGSATSDIDDVAPAALVAAGGRVDHFGMPVDPGNLLFLGALGDRPVIGLPGCARSPARNGADWVLERVACGVPVDGADIAGMGVGGLLKETPDRGRPREG</sequence>
<gene>
    <name evidence="1" type="ORF">SAMN05444417_0690</name>
</gene>
<dbReference type="AlphaFoldDB" id="A0A1M6AYF7"/>
<dbReference type="GO" id="GO:0016779">
    <property type="term" value="F:nucleotidyltransferase activity"/>
    <property type="evidence" value="ECO:0007669"/>
    <property type="project" value="UniProtKB-KW"/>
</dbReference>
<accession>A0A1M6AYF7</accession>
<dbReference type="OrthoDB" id="9779263at2"/>
<organism evidence="1 2">
    <name type="scientific">Wenxinia saemankumensis</name>
    <dbReference type="NCBI Taxonomy" id="1447782"/>
    <lineage>
        <taxon>Bacteria</taxon>
        <taxon>Pseudomonadati</taxon>
        <taxon>Pseudomonadota</taxon>
        <taxon>Alphaproteobacteria</taxon>
        <taxon>Rhodobacterales</taxon>
        <taxon>Roseobacteraceae</taxon>
        <taxon>Wenxinia</taxon>
    </lineage>
</organism>
<dbReference type="SUPFAM" id="SSF53218">
    <property type="entry name" value="Molybdenum cofactor biosynthesis proteins"/>
    <property type="match status" value="1"/>
</dbReference>
<protein>
    <submittedName>
        <fullName evidence="1">Molybdenum cofactor cytidylyltransferase</fullName>
    </submittedName>
</protein>
<proteinExistence type="predicted"/>
<dbReference type="RefSeq" id="WP_073326387.1">
    <property type="nucleotide sequence ID" value="NZ_FQYO01000001.1"/>
</dbReference>
<evidence type="ECO:0000313" key="1">
    <source>
        <dbReference type="EMBL" id="SHI41505.1"/>
    </source>
</evidence>
<keyword evidence="2" id="KW-1185">Reference proteome</keyword>
<dbReference type="InterPro" id="IPR036425">
    <property type="entry name" value="MoaB/Mog-like_dom_sf"/>
</dbReference>
<dbReference type="EMBL" id="FQYO01000001">
    <property type="protein sequence ID" value="SHI41505.1"/>
    <property type="molecule type" value="Genomic_DNA"/>
</dbReference>
<dbReference type="UniPathway" id="UPA00344"/>
<keyword evidence="1" id="KW-0548">Nucleotidyltransferase</keyword>
<name>A0A1M6AYF7_9RHOB</name>
<dbReference type="Gene3D" id="3.40.980.10">
    <property type="entry name" value="MoaB/Mog-like domain"/>
    <property type="match status" value="1"/>
</dbReference>
<dbReference type="CDD" id="cd03522">
    <property type="entry name" value="MoeA_like"/>
    <property type="match status" value="1"/>
</dbReference>
<reference evidence="1 2" key="1">
    <citation type="submission" date="2016-11" db="EMBL/GenBank/DDBJ databases">
        <authorList>
            <person name="Jaros S."/>
            <person name="Januszkiewicz K."/>
            <person name="Wedrychowicz H."/>
        </authorList>
    </citation>
    <scope>NUCLEOTIDE SEQUENCE [LARGE SCALE GENOMIC DNA]</scope>
    <source>
        <strain evidence="1 2">DSM 100565</strain>
    </source>
</reference>
<dbReference type="STRING" id="1447782.SAMN05444417_0690"/>
<dbReference type="Proteomes" id="UP000184292">
    <property type="component" value="Unassembled WGS sequence"/>
</dbReference>
<keyword evidence="1" id="KW-0808">Transferase</keyword>